<evidence type="ECO:0000259" key="4">
    <source>
        <dbReference type="Pfam" id="PF00171"/>
    </source>
</evidence>
<dbReference type="Pfam" id="PF00171">
    <property type="entry name" value="Aldedh"/>
    <property type="match status" value="1"/>
</dbReference>
<dbReference type="Gene3D" id="3.40.309.10">
    <property type="entry name" value="Aldehyde Dehydrogenase, Chain A, domain 2"/>
    <property type="match status" value="1"/>
</dbReference>
<dbReference type="InterPro" id="IPR016160">
    <property type="entry name" value="Ald_DH_CS_CYS"/>
</dbReference>
<dbReference type="GO" id="GO:0004491">
    <property type="term" value="F:methylmalonate-semialdehyde dehydrogenase (acylating, NAD) activity"/>
    <property type="evidence" value="ECO:0007669"/>
    <property type="project" value="UniProtKB-EC"/>
</dbReference>
<keyword evidence="6" id="KW-1185">Reference proteome</keyword>
<evidence type="ECO:0000256" key="2">
    <source>
        <dbReference type="ARBA" id="ARBA00023002"/>
    </source>
</evidence>
<dbReference type="NCBIfam" id="TIGR01722">
    <property type="entry name" value="MMSDH"/>
    <property type="match status" value="1"/>
</dbReference>
<evidence type="ECO:0000256" key="1">
    <source>
        <dbReference type="ARBA" id="ARBA00013048"/>
    </source>
</evidence>
<dbReference type="InterPro" id="IPR016161">
    <property type="entry name" value="Ald_DH/histidinol_DH"/>
</dbReference>
<protein>
    <recommendedName>
        <fullName evidence="1">methylmalonate-semialdehyde dehydrogenase (CoA acylating)</fullName>
        <ecNumber evidence="1">1.2.1.27</ecNumber>
    </recommendedName>
</protein>
<dbReference type="FunFam" id="3.40.605.10:FF:000003">
    <property type="entry name" value="Methylmalonate-semialdehyde dehydrogenase [acylating]"/>
    <property type="match status" value="1"/>
</dbReference>
<keyword evidence="2" id="KW-0560">Oxidoreductase</keyword>
<accession>A0A316ALQ9</accession>
<reference evidence="5 6" key="1">
    <citation type="submission" date="2018-03" db="EMBL/GenBank/DDBJ databases">
        <title>Genomic Encyclopedia of Archaeal and Bacterial Type Strains, Phase II (KMG-II): from individual species to whole genera.</title>
        <authorList>
            <person name="Goeker M."/>
        </authorList>
    </citation>
    <scope>NUCLEOTIDE SEQUENCE [LARGE SCALE GENOMIC DNA]</scope>
    <source>
        <strain evidence="5 6">DSM 100346</strain>
    </source>
</reference>
<feature type="domain" description="Aldehyde dehydrogenase" evidence="4">
    <location>
        <begin position="12"/>
        <end position="476"/>
    </location>
</feature>
<dbReference type="InterPro" id="IPR015590">
    <property type="entry name" value="Aldehyde_DH_dom"/>
</dbReference>
<sequence length="488" mass="53423">MEKLQNYINGQWVESHSDETTLVLNPATQEPLAKVPKGQASDVSAAAEAALQGFHEWKSTPVSKRIQYLFKLKTILEDNLDDISRTIVLESGKTYLEARAEMIRAIENVENACGMPTLMQGEFSEDIAKGIDEYMIRQPLGVCACIAPFNFPGMITFWFLPYALACGNSYIIKPSEKTPMTMTKIVRLMEQLDLPQGVVGLVQGSREVVDALLEHPIIKGISFVGSSAVAQYVYSKGASHGKRVQAQGGAKNPVIILPDADIDMTTQIVIDSVYGCAGQRCLAASTIVTVGAHQDITESLVETVKTRKTGFGLDSDVQMGPVISTDSKKRINELIDHGLHEGGKLLVDGRKGQVEGYESGNFIMPTVIEDIPLDGLLAQTEIFGPVLSLVHMNTTDEAIAYINSNRYGNMACVFTSSGLNARKFRHEAEAGNIGINIGVAAPVAQFPFSGWKDSFYGDLHGQGKHAVEFFTQTKVVVERWLKEWSRKF</sequence>
<dbReference type="PANTHER" id="PTHR43866:SF4">
    <property type="entry name" value="MALONATE-SEMIALDEHYDE DEHYDROGENASE"/>
    <property type="match status" value="1"/>
</dbReference>
<organism evidence="5 6">
    <name type="scientific">Dyadobacter jejuensis</name>
    <dbReference type="NCBI Taxonomy" id="1082580"/>
    <lineage>
        <taxon>Bacteria</taxon>
        <taxon>Pseudomonadati</taxon>
        <taxon>Bacteroidota</taxon>
        <taxon>Cytophagia</taxon>
        <taxon>Cytophagales</taxon>
        <taxon>Spirosomataceae</taxon>
        <taxon>Dyadobacter</taxon>
    </lineage>
</organism>
<proteinExistence type="predicted"/>
<gene>
    <name evidence="5" type="ORF">CLV98_104207</name>
</gene>
<name>A0A316ALQ9_9BACT</name>
<dbReference type="Gene3D" id="3.40.605.10">
    <property type="entry name" value="Aldehyde Dehydrogenase, Chain A, domain 1"/>
    <property type="match status" value="1"/>
</dbReference>
<dbReference type="GO" id="GO:0006574">
    <property type="term" value="P:L-valine catabolic process"/>
    <property type="evidence" value="ECO:0007669"/>
    <property type="project" value="TreeGrafter"/>
</dbReference>
<dbReference type="InterPro" id="IPR016162">
    <property type="entry name" value="Ald_DH_N"/>
</dbReference>
<comment type="caution">
    <text evidence="5">The sequence shown here is derived from an EMBL/GenBank/DDBJ whole genome shotgun (WGS) entry which is preliminary data.</text>
</comment>
<dbReference type="GO" id="GO:0006210">
    <property type="term" value="P:thymine catabolic process"/>
    <property type="evidence" value="ECO:0007669"/>
    <property type="project" value="TreeGrafter"/>
</dbReference>
<evidence type="ECO:0000256" key="3">
    <source>
        <dbReference type="ARBA" id="ARBA00023027"/>
    </source>
</evidence>
<dbReference type="EC" id="1.2.1.27" evidence="1"/>
<dbReference type="PROSITE" id="PS00070">
    <property type="entry name" value="ALDEHYDE_DEHYDR_CYS"/>
    <property type="match status" value="1"/>
</dbReference>
<dbReference type="AlphaFoldDB" id="A0A316ALQ9"/>
<dbReference type="PANTHER" id="PTHR43866">
    <property type="entry name" value="MALONATE-SEMIALDEHYDE DEHYDROGENASE"/>
    <property type="match status" value="1"/>
</dbReference>
<dbReference type="RefSeq" id="WP_109674208.1">
    <property type="nucleotide sequence ID" value="NZ_QGDT01000004.1"/>
</dbReference>
<dbReference type="EMBL" id="QGDT01000004">
    <property type="protein sequence ID" value="PWJ58348.1"/>
    <property type="molecule type" value="Genomic_DNA"/>
</dbReference>
<dbReference type="FunFam" id="3.40.309.10:FF:000002">
    <property type="entry name" value="Methylmalonate-semialdehyde dehydrogenase (Acylating)"/>
    <property type="match status" value="1"/>
</dbReference>
<keyword evidence="3" id="KW-0520">NAD</keyword>
<dbReference type="Proteomes" id="UP000245880">
    <property type="component" value="Unassembled WGS sequence"/>
</dbReference>
<dbReference type="SUPFAM" id="SSF53720">
    <property type="entry name" value="ALDH-like"/>
    <property type="match status" value="1"/>
</dbReference>
<evidence type="ECO:0000313" key="6">
    <source>
        <dbReference type="Proteomes" id="UP000245880"/>
    </source>
</evidence>
<dbReference type="InterPro" id="IPR016163">
    <property type="entry name" value="Ald_DH_C"/>
</dbReference>
<dbReference type="OrthoDB" id="9762913at2"/>
<evidence type="ECO:0000313" key="5">
    <source>
        <dbReference type="EMBL" id="PWJ58348.1"/>
    </source>
</evidence>
<dbReference type="CDD" id="cd07085">
    <property type="entry name" value="ALDH_F6_MMSDH"/>
    <property type="match status" value="1"/>
</dbReference>
<dbReference type="InterPro" id="IPR010061">
    <property type="entry name" value="MeMal-semiAld_DH"/>
</dbReference>